<proteinExistence type="predicted"/>
<organism evidence="3 4">
    <name type="scientific">Triparma laevis f. longispina</name>
    <dbReference type="NCBI Taxonomy" id="1714387"/>
    <lineage>
        <taxon>Eukaryota</taxon>
        <taxon>Sar</taxon>
        <taxon>Stramenopiles</taxon>
        <taxon>Ochrophyta</taxon>
        <taxon>Bolidophyceae</taxon>
        <taxon>Parmales</taxon>
        <taxon>Triparmaceae</taxon>
        <taxon>Triparma</taxon>
    </lineage>
</organism>
<sequence>MRPATTLLCLLLLFHTTSSFLVTYPKSFLSKSLHSEPSSDDKETFDWDADWKRVTSGEIKPTEAGLQPPTFLEKKAIELKNTITPDKPIKITPPNTNDWRLWAGLIFLFSIGVSFLGAVNGGGGMTDYGDVSI</sequence>
<dbReference type="Proteomes" id="UP001165122">
    <property type="component" value="Unassembled WGS sequence"/>
</dbReference>
<reference evidence="4" key="1">
    <citation type="journal article" date="2023" name="Commun. Biol.">
        <title>Genome analysis of Parmales, the sister group of diatoms, reveals the evolutionary specialization of diatoms from phago-mixotrophs to photoautotrophs.</title>
        <authorList>
            <person name="Ban H."/>
            <person name="Sato S."/>
            <person name="Yoshikawa S."/>
            <person name="Yamada K."/>
            <person name="Nakamura Y."/>
            <person name="Ichinomiya M."/>
            <person name="Sato N."/>
            <person name="Blanc-Mathieu R."/>
            <person name="Endo H."/>
            <person name="Kuwata A."/>
            <person name="Ogata H."/>
        </authorList>
    </citation>
    <scope>NUCLEOTIDE SEQUENCE [LARGE SCALE GENOMIC DNA]</scope>
    <source>
        <strain evidence="4">NIES 3700</strain>
    </source>
</reference>
<evidence type="ECO:0000256" key="1">
    <source>
        <dbReference type="SAM" id="Phobius"/>
    </source>
</evidence>
<gene>
    <name evidence="3" type="ORF">TrLO_g14854</name>
</gene>
<feature type="transmembrane region" description="Helical" evidence="1">
    <location>
        <begin position="99"/>
        <end position="119"/>
    </location>
</feature>
<keyword evidence="1" id="KW-0472">Membrane</keyword>
<dbReference type="OrthoDB" id="10555129at2759"/>
<accession>A0A9W7FRN1</accession>
<dbReference type="EMBL" id="BRXW01000304">
    <property type="protein sequence ID" value="GMI17752.1"/>
    <property type="molecule type" value="Genomic_DNA"/>
</dbReference>
<evidence type="ECO:0000313" key="3">
    <source>
        <dbReference type="EMBL" id="GMI17752.1"/>
    </source>
</evidence>
<feature type="chain" id="PRO_5040888566" description="Transmembrane protein" evidence="2">
    <location>
        <begin position="20"/>
        <end position="133"/>
    </location>
</feature>
<evidence type="ECO:0000313" key="4">
    <source>
        <dbReference type="Proteomes" id="UP001165122"/>
    </source>
</evidence>
<feature type="signal peptide" evidence="2">
    <location>
        <begin position="1"/>
        <end position="19"/>
    </location>
</feature>
<protein>
    <recommendedName>
        <fullName evidence="5">Transmembrane protein</fullName>
    </recommendedName>
</protein>
<name>A0A9W7FRN1_9STRA</name>
<comment type="caution">
    <text evidence="3">The sequence shown here is derived from an EMBL/GenBank/DDBJ whole genome shotgun (WGS) entry which is preliminary data.</text>
</comment>
<keyword evidence="2" id="KW-0732">Signal</keyword>
<dbReference type="AlphaFoldDB" id="A0A9W7FRN1"/>
<evidence type="ECO:0008006" key="5">
    <source>
        <dbReference type="Google" id="ProtNLM"/>
    </source>
</evidence>
<keyword evidence="1" id="KW-1133">Transmembrane helix</keyword>
<evidence type="ECO:0000256" key="2">
    <source>
        <dbReference type="SAM" id="SignalP"/>
    </source>
</evidence>
<keyword evidence="1" id="KW-0812">Transmembrane</keyword>
<keyword evidence="4" id="KW-1185">Reference proteome</keyword>